<organism evidence="1 2">
    <name type="scientific">Nocardioides mangrovi</name>
    <dbReference type="NCBI Taxonomy" id="2874580"/>
    <lineage>
        <taxon>Bacteria</taxon>
        <taxon>Bacillati</taxon>
        <taxon>Actinomycetota</taxon>
        <taxon>Actinomycetes</taxon>
        <taxon>Propionibacteriales</taxon>
        <taxon>Nocardioidaceae</taxon>
        <taxon>Nocardioides</taxon>
    </lineage>
</organism>
<accession>A0ABS7UDU1</accession>
<name>A0ABS7UDU1_9ACTN</name>
<keyword evidence="2" id="KW-1185">Reference proteome</keyword>
<reference evidence="1 2" key="1">
    <citation type="submission" date="2021-09" db="EMBL/GenBank/DDBJ databases">
        <title>Whole genome sequence of Nocardioides sp. GBK3QG-3.</title>
        <authorList>
            <person name="Tuo L."/>
        </authorList>
    </citation>
    <scope>NUCLEOTIDE SEQUENCE [LARGE SCALE GENOMIC DNA]</scope>
    <source>
        <strain evidence="1 2">GBK3QG-3</strain>
    </source>
</reference>
<gene>
    <name evidence="1" type="ORF">K8U61_11935</name>
</gene>
<protein>
    <submittedName>
        <fullName evidence="1">Uncharacterized protein</fullName>
    </submittedName>
</protein>
<dbReference type="EMBL" id="JAIQZJ010000006">
    <property type="protein sequence ID" value="MBZ5738876.1"/>
    <property type="molecule type" value="Genomic_DNA"/>
</dbReference>
<comment type="caution">
    <text evidence="1">The sequence shown here is derived from an EMBL/GenBank/DDBJ whole genome shotgun (WGS) entry which is preliminary data.</text>
</comment>
<evidence type="ECO:0000313" key="1">
    <source>
        <dbReference type="EMBL" id="MBZ5738876.1"/>
    </source>
</evidence>
<proteinExistence type="predicted"/>
<dbReference type="RefSeq" id="WP_224123247.1">
    <property type="nucleotide sequence ID" value="NZ_JAIQZJ010000006.1"/>
</dbReference>
<sequence>MRQEALILVGSVALLSTIYLWADRATVDVGDLHRAPGDPASERVAVLRDAPPVPRNGSYVRSGIDADGTIHVTQWIRSRRGIHGLTIALPIASSGTSPAASDLRLVDGTGGDQRPVGPVGSSPAVVSFLVPVHVVRLSYVLTGTVTVSPSAPGRALADPVSLEVDPSTGARGPRTVEVTGTHVLNLACGSEAGTELEPCGRPGSDGWSTTLRATEHDRVVAQLDFGP</sequence>
<dbReference type="Proteomes" id="UP000780875">
    <property type="component" value="Unassembled WGS sequence"/>
</dbReference>
<evidence type="ECO:0000313" key="2">
    <source>
        <dbReference type="Proteomes" id="UP000780875"/>
    </source>
</evidence>